<feature type="transmembrane region" description="Helical" evidence="1">
    <location>
        <begin position="12"/>
        <end position="31"/>
    </location>
</feature>
<evidence type="ECO:0000313" key="3">
    <source>
        <dbReference type="Proteomes" id="UP001497644"/>
    </source>
</evidence>
<keyword evidence="3" id="KW-1185">Reference proteome</keyword>
<keyword evidence="1" id="KW-0472">Membrane</keyword>
<keyword evidence="1" id="KW-1133">Transmembrane helix</keyword>
<dbReference type="Proteomes" id="UP001497644">
    <property type="component" value="Chromosome 7"/>
</dbReference>
<keyword evidence="1" id="KW-0812">Transmembrane</keyword>
<dbReference type="AlphaFoldDB" id="A0AAV2P5Z4"/>
<evidence type="ECO:0008006" key="4">
    <source>
        <dbReference type="Google" id="ProtNLM"/>
    </source>
</evidence>
<evidence type="ECO:0000256" key="1">
    <source>
        <dbReference type="SAM" id="Phobius"/>
    </source>
</evidence>
<protein>
    <recommendedName>
        <fullName evidence="4">Secreted protein</fullName>
    </recommendedName>
</protein>
<organism evidence="2 3">
    <name type="scientific">Lasius platythorax</name>
    <dbReference type="NCBI Taxonomy" id="488582"/>
    <lineage>
        <taxon>Eukaryota</taxon>
        <taxon>Metazoa</taxon>
        <taxon>Ecdysozoa</taxon>
        <taxon>Arthropoda</taxon>
        <taxon>Hexapoda</taxon>
        <taxon>Insecta</taxon>
        <taxon>Pterygota</taxon>
        <taxon>Neoptera</taxon>
        <taxon>Endopterygota</taxon>
        <taxon>Hymenoptera</taxon>
        <taxon>Apocrita</taxon>
        <taxon>Aculeata</taxon>
        <taxon>Formicoidea</taxon>
        <taxon>Formicidae</taxon>
        <taxon>Formicinae</taxon>
        <taxon>Lasius</taxon>
        <taxon>Lasius</taxon>
    </lineage>
</organism>
<dbReference type="EMBL" id="OZ034830">
    <property type="protein sequence ID" value="CAL1687434.1"/>
    <property type="molecule type" value="Genomic_DNA"/>
</dbReference>
<sequence length="118" mass="13387">MPAVSLRVFPPSLFRLFFFFSFFFIAISEPIRSTLKLHFTPSNYTQAKVASGRIPFLPFIPRLSPRPISSYPSPPTFHPLPSLPLPVYFRAVPPFVFIRAIGKGVRSRASYLFSCFTA</sequence>
<name>A0AAV2P5Z4_9HYME</name>
<accession>A0AAV2P5Z4</accession>
<reference evidence="2" key="1">
    <citation type="submission" date="2024-04" db="EMBL/GenBank/DDBJ databases">
        <authorList>
            <consortium name="Molecular Ecology Group"/>
        </authorList>
    </citation>
    <scope>NUCLEOTIDE SEQUENCE</scope>
</reference>
<gene>
    <name evidence="2" type="ORF">LPLAT_LOCUS12645</name>
</gene>
<proteinExistence type="predicted"/>
<evidence type="ECO:0000313" key="2">
    <source>
        <dbReference type="EMBL" id="CAL1687434.1"/>
    </source>
</evidence>